<reference evidence="3 4" key="1">
    <citation type="submission" date="2014-01" db="EMBL/GenBank/DDBJ databases">
        <authorList>
            <person name="Dobos K."/>
            <person name="Lenaerts A."/>
            <person name="Ordway D."/>
            <person name="DeGroote M.A."/>
            <person name="Parker T."/>
            <person name="Sizemore C."/>
            <person name="Tallon L.J."/>
            <person name="Sadzewicz L.K."/>
            <person name="Sengamalay N."/>
            <person name="Fraser C.M."/>
            <person name="Hine E."/>
            <person name="Shefchek K.A."/>
            <person name="Das S.P."/>
            <person name="Tettelin H."/>
        </authorList>
    </citation>
    <scope>NUCLEOTIDE SEQUENCE [LARGE SCALE GENOMIC DNA]</scope>
    <source>
        <strain evidence="3 4">Harvey</strain>
    </source>
</reference>
<feature type="compositionally biased region" description="Low complexity" evidence="1">
    <location>
        <begin position="35"/>
        <end position="47"/>
    </location>
</feature>
<organism evidence="3 4">
    <name type="scientific">Mycobacterium ulcerans str. Harvey</name>
    <dbReference type="NCBI Taxonomy" id="1299332"/>
    <lineage>
        <taxon>Bacteria</taxon>
        <taxon>Bacillati</taxon>
        <taxon>Actinomycetota</taxon>
        <taxon>Actinomycetes</taxon>
        <taxon>Mycobacteriales</taxon>
        <taxon>Mycobacteriaceae</taxon>
        <taxon>Mycobacterium</taxon>
        <taxon>Mycobacterium ulcerans group</taxon>
    </lineage>
</organism>
<accession>A0ABP3AR25</accession>
<dbReference type="InterPro" id="IPR036670">
    <property type="entry name" value="SecA_X-link_sf"/>
</dbReference>
<evidence type="ECO:0000259" key="2">
    <source>
        <dbReference type="PROSITE" id="PS51196"/>
    </source>
</evidence>
<feature type="region of interest" description="Disordered" evidence="1">
    <location>
        <begin position="25"/>
        <end position="47"/>
    </location>
</feature>
<feature type="domain" description="SecA family profile" evidence="2">
    <location>
        <begin position="1"/>
        <end position="47"/>
    </location>
</feature>
<protein>
    <submittedName>
        <fullName evidence="3">Translocase subunit secA 1 domain protein</fullName>
    </submittedName>
</protein>
<evidence type="ECO:0000313" key="3">
    <source>
        <dbReference type="EMBL" id="EUA93558.1"/>
    </source>
</evidence>
<dbReference type="Gene3D" id="3.90.1440.10">
    <property type="entry name" value="SecA, preprotein cross-linking domain"/>
    <property type="match status" value="1"/>
</dbReference>
<comment type="caution">
    <text evidence="3">The sequence shown here is derived from an EMBL/GenBank/DDBJ whole genome shotgun (WGS) entry which is preliminary data.</text>
</comment>
<sequence>MLIGRRYSEGMHQAIEAKEHVEIKAETRRWRPSRSRTTSASTTSMPA</sequence>
<dbReference type="SUPFAM" id="SSF81767">
    <property type="entry name" value="Pre-protein crosslinking domain of SecA"/>
    <property type="match status" value="1"/>
</dbReference>
<dbReference type="PROSITE" id="PS51196">
    <property type="entry name" value="SECA_MOTOR_DEAD"/>
    <property type="match status" value="1"/>
</dbReference>
<evidence type="ECO:0000313" key="4">
    <source>
        <dbReference type="Proteomes" id="UP000020681"/>
    </source>
</evidence>
<gene>
    <name evidence="3" type="ORF">I551_9188</name>
</gene>
<dbReference type="EMBL" id="JAOL01000057">
    <property type="protein sequence ID" value="EUA93558.1"/>
    <property type="molecule type" value="Genomic_DNA"/>
</dbReference>
<keyword evidence="4" id="KW-1185">Reference proteome</keyword>
<dbReference type="Proteomes" id="UP000020681">
    <property type="component" value="Unassembled WGS sequence"/>
</dbReference>
<proteinExistence type="predicted"/>
<name>A0ABP3AR25_MYCUL</name>
<evidence type="ECO:0000256" key="1">
    <source>
        <dbReference type="SAM" id="MobiDB-lite"/>
    </source>
</evidence>
<dbReference type="InterPro" id="IPR014018">
    <property type="entry name" value="SecA_motor_DEAD"/>
</dbReference>